<evidence type="ECO:0000256" key="2">
    <source>
        <dbReference type="SAM" id="MobiDB-lite"/>
    </source>
</evidence>
<reference evidence="3 4" key="1">
    <citation type="journal article" date="2022" name="Syst. Appl. Microbiol.">
        <title>Rhodopirellula aestuarii sp. nov., a novel member of the genus Rhodopirellula isolated from brackish sediments collected in the Tagus River estuary, Portugal.</title>
        <authorList>
            <person name="Vitorino I.R."/>
            <person name="Klimek D."/>
            <person name="Calusinska M."/>
            <person name="Lobo-da-Cunha A."/>
            <person name="Vasconcelos V."/>
            <person name="Lage O.M."/>
        </authorList>
    </citation>
    <scope>NUCLEOTIDE SEQUENCE [LARGE SCALE GENOMIC DNA]</scope>
    <source>
        <strain evidence="3 4">ICT_H3.1</strain>
    </source>
</reference>
<name>A0ABT0UC51_9BACT</name>
<feature type="coiled-coil region" evidence="1">
    <location>
        <begin position="821"/>
        <end position="852"/>
    </location>
</feature>
<evidence type="ECO:0000313" key="3">
    <source>
        <dbReference type="EMBL" id="MCM2373916.1"/>
    </source>
</evidence>
<comment type="caution">
    <text evidence="3">The sequence shown here is derived from an EMBL/GenBank/DDBJ whole genome shotgun (WGS) entry which is preliminary data.</text>
</comment>
<proteinExistence type="predicted"/>
<organism evidence="3 4">
    <name type="scientific">Aporhodopirellula aestuarii</name>
    <dbReference type="NCBI Taxonomy" id="2950107"/>
    <lineage>
        <taxon>Bacteria</taxon>
        <taxon>Pseudomonadati</taxon>
        <taxon>Planctomycetota</taxon>
        <taxon>Planctomycetia</taxon>
        <taxon>Pirellulales</taxon>
        <taxon>Pirellulaceae</taxon>
        <taxon>Aporhodopirellula</taxon>
    </lineage>
</organism>
<evidence type="ECO:0000313" key="4">
    <source>
        <dbReference type="Proteomes" id="UP001202961"/>
    </source>
</evidence>
<feature type="region of interest" description="Disordered" evidence="2">
    <location>
        <begin position="1108"/>
        <end position="1159"/>
    </location>
</feature>
<feature type="compositionally biased region" description="Basic and acidic residues" evidence="2">
    <location>
        <begin position="775"/>
        <end position="793"/>
    </location>
</feature>
<dbReference type="EMBL" id="JAMQBK010000073">
    <property type="protein sequence ID" value="MCM2373916.1"/>
    <property type="molecule type" value="Genomic_DNA"/>
</dbReference>
<keyword evidence="4" id="KW-1185">Reference proteome</keyword>
<feature type="region of interest" description="Disordered" evidence="2">
    <location>
        <begin position="729"/>
        <end position="759"/>
    </location>
</feature>
<feature type="compositionally biased region" description="Basic and acidic residues" evidence="2">
    <location>
        <begin position="1143"/>
        <end position="1153"/>
    </location>
</feature>
<evidence type="ECO:0000256" key="1">
    <source>
        <dbReference type="SAM" id="Coils"/>
    </source>
</evidence>
<dbReference type="RefSeq" id="WP_250931794.1">
    <property type="nucleotide sequence ID" value="NZ_JAMQBK010000073.1"/>
</dbReference>
<feature type="compositionally biased region" description="Basic and acidic residues" evidence="2">
    <location>
        <begin position="1108"/>
        <end position="1131"/>
    </location>
</feature>
<keyword evidence="1" id="KW-0175">Coiled coil</keyword>
<dbReference type="Proteomes" id="UP001202961">
    <property type="component" value="Unassembled WGS sequence"/>
</dbReference>
<sequence length="1159" mass="127044">MAKEIVVSLTSDEERLLRGFRRVEAAEKSVQSNFEQTGKVAENVGKRIADAMIKAGRDGTGSLNKHLAALRRDGGRDGRQLAEGLEKNFRELGLHGRRSIEEISDAIARLDPEAGKMLAGMRQELEATKRTDLFSEKRQELAALGGDFAIMAQQIDSKINAPLKDTATAAEQLVKEMQELSPENAEAISKALSEAQQVIEKTRLDDLVKELEQGDKSSREMAKTIRGQLPAAFDETQQSVESVLQAIKEMRPELTGTIDEFQAKLAAANKETSFAKIRDELASLGGEYKVLAAEIDKATAPNLEQRVAEGKRLVAELRKIDPDKAEALDRALANARKSVADTKLDKLMSQLSQASADGQSLAKALGTGMQEASLQAEGGIDAIADRIIALRPEMKATVDQWRAGMAEAARFGEGEYARPLATLREAGPIGRRVADELRRQLVESGQIIERTFEDMLAPLQRIDPIAAEQARAMHAHFDDIENRGRGAFHGIAQSAIAQGTAIISSYVGVQEAIQTVTKMIQDQRQMMKDASDAHMGMAEAQQEAIKNLSTLPEKQRDELINVAAYDIASKAGIPEIPQIVRAIGNARSAGGDFEEVKSAVEVAAMTNPLTPDKIAPTASSLIDMANATGIADARINANQAFVAGAEARMEDPIKVAKAMAPVAVAAANRAPEGMRDIAAYQGMALMSAISKLAADKEGDTSSTGTIQIMDKLNEFVSDLQEELTTTQKEITTEKYKSPLSAQQSLQKRDLESRQSNKATTDQWVAELEKVLAEMDAEDARLDPRSMTKAETTKRRQQRASLKSELSKARSMQFEDADAAKLEDLQAKEDAAKKKFAEEQEKRKKRVQELQDAGVKAGEQMLPFDQFALLHRAPGLKKEFAALKFGEQRVRPSMDQLIDNGEAFDIARNTFSKLDANRGRVDLYESKLHDIRNLTPQIRETILRRQGEANTARANITNTSGASLSNVRENAVSTLERTRDANWFFGTMQYVGEAFTGSGGLAGDNALEESVSSISRFAARIEDLKKGGITGNEEAQIGELRGAIEVARGRLASPELLNESPDQLRELRNRAAYEHNLSESISTESESTKILAELVQVLQMQMKLQEKQLEEAEKARKAAEEQRDEQRRRDSQPNRSRPPSPSDAQREAARRSAERAGGVR</sequence>
<feature type="region of interest" description="Disordered" evidence="2">
    <location>
        <begin position="775"/>
        <end position="812"/>
    </location>
</feature>
<protein>
    <submittedName>
        <fullName evidence="3">Uncharacterized protein</fullName>
    </submittedName>
</protein>
<gene>
    <name evidence="3" type="ORF">NB063_25145</name>
</gene>
<accession>A0ABT0UC51</accession>